<proteinExistence type="predicted"/>
<dbReference type="InterPro" id="IPR002933">
    <property type="entry name" value="Peptidase_M20"/>
</dbReference>
<dbReference type="AlphaFoldDB" id="A0A6A8DDX7"/>
<dbReference type="NCBIfam" id="TIGR01891">
    <property type="entry name" value="amidohydrolases"/>
    <property type="match status" value="1"/>
</dbReference>
<dbReference type="PANTHER" id="PTHR11014:SF63">
    <property type="entry name" value="METALLOPEPTIDASE, PUTATIVE (AFU_ORTHOLOGUE AFUA_6G09600)-RELATED"/>
    <property type="match status" value="1"/>
</dbReference>
<keyword evidence="1 4" id="KW-0378">Hydrolase</keyword>
<reference evidence="4" key="1">
    <citation type="submission" date="2019-11" db="EMBL/GenBank/DDBJ databases">
        <authorList>
            <person name="Li J."/>
        </authorList>
    </citation>
    <scope>NUCLEOTIDE SEQUENCE</scope>
    <source>
        <strain evidence="4">B6B</strain>
    </source>
</reference>
<feature type="binding site" evidence="2">
    <location>
        <position position="121"/>
    </location>
    <ligand>
        <name>Mn(2+)</name>
        <dbReference type="ChEBI" id="CHEBI:29035"/>
        <label>2</label>
    </ligand>
</feature>
<feature type="binding site" evidence="2">
    <location>
        <position position="380"/>
    </location>
    <ligand>
        <name>Mn(2+)</name>
        <dbReference type="ChEBI" id="CHEBI:29035"/>
        <label>2</label>
    </ligand>
</feature>
<evidence type="ECO:0000313" key="5">
    <source>
        <dbReference type="Proteomes" id="UP000799092"/>
    </source>
</evidence>
<dbReference type="Gene3D" id="3.30.70.360">
    <property type="match status" value="1"/>
</dbReference>
<comment type="caution">
    <text evidence="4">The sequence shown here is derived from an EMBL/GenBank/DDBJ whole genome shotgun (WGS) entry which is preliminary data.</text>
</comment>
<dbReference type="SUPFAM" id="SSF55031">
    <property type="entry name" value="Bacterial exopeptidase dimerisation domain"/>
    <property type="match status" value="1"/>
</dbReference>
<keyword evidence="5" id="KW-1185">Reference proteome</keyword>
<accession>A0A6A8DDX7</accession>
<evidence type="ECO:0000256" key="2">
    <source>
        <dbReference type="PIRSR" id="PIRSR005962-1"/>
    </source>
</evidence>
<name>A0A6A8DDX7_9BACI</name>
<dbReference type="EMBL" id="WJNG01000001">
    <property type="protein sequence ID" value="MRH41117.1"/>
    <property type="molecule type" value="Genomic_DNA"/>
</dbReference>
<dbReference type="Proteomes" id="UP000799092">
    <property type="component" value="Unassembled WGS sequence"/>
</dbReference>
<feature type="binding site" evidence="2">
    <location>
        <position position="155"/>
    </location>
    <ligand>
        <name>Mn(2+)</name>
        <dbReference type="ChEBI" id="CHEBI:29035"/>
        <label>2</label>
    </ligand>
</feature>
<dbReference type="CDD" id="cd03886">
    <property type="entry name" value="M20_Acy1"/>
    <property type="match status" value="1"/>
</dbReference>
<feature type="domain" description="Peptidase M20 dimerisation" evidence="3">
    <location>
        <begin position="204"/>
        <end position="301"/>
    </location>
</feature>
<dbReference type="SUPFAM" id="SSF53187">
    <property type="entry name" value="Zn-dependent exopeptidases"/>
    <property type="match status" value="1"/>
</dbReference>
<dbReference type="PIRSF" id="PIRSF005962">
    <property type="entry name" value="Pept_M20D_amidohydro"/>
    <property type="match status" value="1"/>
</dbReference>
<dbReference type="Gene3D" id="3.40.630.10">
    <property type="entry name" value="Zn peptidases"/>
    <property type="match status" value="1"/>
</dbReference>
<keyword evidence="2" id="KW-0479">Metal-binding</keyword>
<sequence length="421" mass="45863">MNIIIIGNIIYKGEGRLGHTKLSNQENLVKKLIEIRHELHQFPEVSSKEFKTTERIKQWLTEAGYTILPLEIETGVVAEIQGGLPGATVSYRTDIDALPIQEETGLPYSSKNEGVSHACGHDFHMTIALGAALVLAENKNQLRGTVRLIFQPAEETTQGARQLIEAGLFSDQKIKAIFGVHNQPGIVAGKVGITDHHLMGAVDTIRITITGKSGHGAIPQNTVDSVVAGSAVVMGLQSAVSRNLDPFEPVVITIGSFHSGTTHNVIAGTAELFGTVRSFNPEIRAQLPQLIERISKEIAKGYGAEAKLEFIPQVPAIDNDPLMTQIVKEAVLETLGEDAVVQPKPTLGGEDFALYQQHVPGCYFWIGTGDKDKGVSKQWHDSAFLVNDDVIPDAVDVVVRTLEKSLDHYAQQSSYGEEKRW</sequence>
<evidence type="ECO:0000259" key="3">
    <source>
        <dbReference type="Pfam" id="PF07687"/>
    </source>
</evidence>
<dbReference type="GO" id="GO:0050118">
    <property type="term" value="F:N-acetyldiaminopimelate deacetylase activity"/>
    <property type="evidence" value="ECO:0007669"/>
    <property type="project" value="UniProtKB-ARBA"/>
</dbReference>
<keyword evidence="2" id="KW-0464">Manganese</keyword>
<dbReference type="OrthoDB" id="9776731at2"/>
<dbReference type="GO" id="GO:0019877">
    <property type="term" value="P:diaminopimelate biosynthetic process"/>
    <property type="evidence" value="ECO:0007669"/>
    <property type="project" value="UniProtKB-ARBA"/>
</dbReference>
<dbReference type="PANTHER" id="PTHR11014">
    <property type="entry name" value="PEPTIDASE M20 FAMILY MEMBER"/>
    <property type="match status" value="1"/>
</dbReference>
<gene>
    <name evidence="4" type="ORF">GH741_00325</name>
</gene>
<dbReference type="InterPro" id="IPR011650">
    <property type="entry name" value="Peptidase_M20_dimer"/>
</dbReference>
<organism evidence="4 5">
    <name type="scientific">Aquibacillus halophilus</name>
    <dbReference type="NCBI Taxonomy" id="930132"/>
    <lineage>
        <taxon>Bacteria</taxon>
        <taxon>Bacillati</taxon>
        <taxon>Bacillota</taxon>
        <taxon>Bacilli</taxon>
        <taxon>Bacillales</taxon>
        <taxon>Bacillaceae</taxon>
        <taxon>Aquibacillus</taxon>
    </lineage>
</organism>
<dbReference type="InterPro" id="IPR036264">
    <property type="entry name" value="Bact_exopeptidase_dim_dom"/>
</dbReference>
<dbReference type="Pfam" id="PF01546">
    <property type="entry name" value="Peptidase_M20"/>
    <property type="match status" value="1"/>
</dbReference>
<evidence type="ECO:0000256" key="1">
    <source>
        <dbReference type="ARBA" id="ARBA00022801"/>
    </source>
</evidence>
<feature type="binding site" evidence="2">
    <location>
        <position position="181"/>
    </location>
    <ligand>
        <name>Mn(2+)</name>
        <dbReference type="ChEBI" id="CHEBI:29035"/>
        <label>2</label>
    </ligand>
</feature>
<dbReference type="FunFam" id="3.30.70.360:FF:000001">
    <property type="entry name" value="N-acetyldiaminopimelate deacetylase"/>
    <property type="match status" value="1"/>
</dbReference>
<comment type="cofactor">
    <cofactor evidence="2">
        <name>Mn(2+)</name>
        <dbReference type="ChEBI" id="CHEBI:29035"/>
    </cofactor>
    <text evidence="2">The Mn(2+) ion enhances activity.</text>
</comment>
<dbReference type="Pfam" id="PF07687">
    <property type="entry name" value="M20_dimer"/>
    <property type="match status" value="1"/>
</dbReference>
<evidence type="ECO:0000313" key="4">
    <source>
        <dbReference type="EMBL" id="MRH41117.1"/>
    </source>
</evidence>
<dbReference type="GO" id="GO:0046872">
    <property type="term" value="F:metal ion binding"/>
    <property type="evidence" value="ECO:0007669"/>
    <property type="project" value="UniProtKB-KW"/>
</dbReference>
<feature type="binding site" evidence="2">
    <location>
        <position position="119"/>
    </location>
    <ligand>
        <name>Mn(2+)</name>
        <dbReference type="ChEBI" id="CHEBI:29035"/>
        <label>2</label>
    </ligand>
</feature>
<protein>
    <submittedName>
        <fullName evidence="4">Amidohydrolase</fullName>
    </submittedName>
</protein>
<dbReference type="InterPro" id="IPR017439">
    <property type="entry name" value="Amidohydrolase"/>
</dbReference>